<feature type="region of interest" description="Disordered" evidence="2">
    <location>
        <begin position="105"/>
        <end position="133"/>
    </location>
</feature>
<gene>
    <name evidence="3" type="ORF">SI8410_03004611</name>
</gene>
<feature type="compositionally biased region" description="Basic and acidic residues" evidence="2">
    <location>
        <begin position="20"/>
        <end position="30"/>
    </location>
</feature>
<evidence type="ECO:0000313" key="4">
    <source>
        <dbReference type="Proteomes" id="UP000663760"/>
    </source>
</evidence>
<keyword evidence="1" id="KW-0175">Coiled coil</keyword>
<keyword evidence="4" id="KW-1185">Reference proteome</keyword>
<organism evidence="3 4">
    <name type="scientific">Spirodela intermedia</name>
    <name type="common">Intermediate duckweed</name>
    <dbReference type="NCBI Taxonomy" id="51605"/>
    <lineage>
        <taxon>Eukaryota</taxon>
        <taxon>Viridiplantae</taxon>
        <taxon>Streptophyta</taxon>
        <taxon>Embryophyta</taxon>
        <taxon>Tracheophyta</taxon>
        <taxon>Spermatophyta</taxon>
        <taxon>Magnoliopsida</taxon>
        <taxon>Liliopsida</taxon>
        <taxon>Araceae</taxon>
        <taxon>Lemnoideae</taxon>
        <taxon>Spirodela</taxon>
    </lineage>
</organism>
<dbReference type="AlphaFoldDB" id="A0A7I8K9P8"/>
<accession>A0A7I8K9P8</accession>
<feature type="coiled-coil region" evidence="1">
    <location>
        <begin position="54"/>
        <end position="88"/>
    </location>
</feature>
<dbReference type="EMBL" id="LR746266">
    <property type="protein sequence ID" value="CAA7393920.1"/>
    <property type="molecule type" value="Genomic_DNA"/>
</dbReference>
<feature type="region of interest" description="Disordered" evidence="2">
    <location>
        <begin position="1"/>
        <end position="30"/>
    </location>
</feature>
<evidence type="ECO:0000313" key="3">
    <source>
        <dbReference type="EMBL" id="CAA7393920.1"/>
    </source>
</evidence>
<evidence type="ECO:0000256" key="2">
    <source>
        <dbReference type="SAM" id="MobiDB-lite"/>
    </source>
</evidence>
<reference evidence="3" key="1">
    <citation type="submission" date="2020-02" db="EMBL/GenBank/DDBJ databases">
        <authorList>
            <person name="Scholz U."/>
            <person name="Mascher M."/>
            <person name="Fiebig A."/>
        </authorList>
    </citation>
    <scope>NUCLEOTIDE SEQUENCE</scope>
</reference>
<evidence type="ECO:0000256" key="1">
    <source>
        <dbReference type="SAM" id="Coils"/>
    </source>
</evidence>
<dbReference type="OrthoDB" id="2010732at2759"/>
<protein>
    <submittedName>
        <fullName evidence="3">Uncharacterized protein</fullName>
    </submittedName>
</protein>
<dbReference type="Proteomes" id="UP000663760">
    <property type="component" value="Chromosome 3"/>
</dbReference>
<name>A0A7I8K9P8_SPIIN</name>
<sequence>MCRGRLPPRQRDEDEDEGGEEARPLRPDRRVPRMAAAAALLGDAAELERTMGRLAETYAELVVLRAQLAEATELLERSRAQLAELGRRLAEERAFKERLLAVKAAALSSSSSDPGEAPRRPLGGRPDEASSAN</sequence>
<proteinExistence type="predicted"/>